<dbReference type="AlphaFoldDB" id="E4ZJW0"/>
<feature type="compositionally biased region" description="Low complexity" evidence="1">
    <location>
        <begin position="1"/>
        <end position="10"/>
    </location>
</feature>
<keyword evidence="3" id="KW-1185">Reference proteome</keyword>
<organism evidence="3">
    <name type="scientific">Leptosphaeria maculans (strain JN3 / isolate v23.1.3 / race Av1-4-5-6-7-8)</name>
    <name type="common">Blackleg fungus</name>
    <name type="synonym">Phoma lingam</name>
    <dbReference type="NCBI Taxonomy" id="985895"/>
    <lineage>
        <taxon>Eukaryota</taxon>
        <taxon>Fungi</taxon>
        <taxon>Dikarya</taxon>
        <taxon>Ascomycota</taxon>
        <taxon>Pezizomycotina</taxon>
        <taxon>Dothideomycetes</taxon>
        <taxon>Pleosporomycetidae</taxon>
        <taxon>Pleosporales</taxon>
        <taxon>Pleosporineae</taxon>
        <taxon>Leptosphaeriaceae</taxon>
        <taxon>Plenodomus</taxon>
        <taxon>Plenodomus lingam/Leptosphaeria maculans species complex</taxon>
    </lineage>
</organism>
<evidence type="ECO:0000256" key="1">
    <source>
        <dbReference type="SAM" id="MobiDB-lite"/>
    </source>
</evidence>
<gene>
    <name evidence="2" type="ORF">LEMA_uP069030.1</name>
</gene>
<protein>
    <submittedName>
        <fullName evidence="2">Predicted protein</fullName>
    </submittedName>
</protein>
<dbReference type="Proteomes" id="UP000002668">
    <property type="component" value="Genome"/>
</dbReference>
<proteinExistence type="predicted"/>
<reference evidence="3" key="1">
    <citation type="journal article" date="2011" name="Nat. Commun.">
        <title>Effector diversification within compartments of the Leptosphaeria maculans genome affected by Repeat-Induced Point mutations.</title>
        <authorList>
            <person name="Rouxel T."/>
            <person name="Grandaubert J."/>
            <person name="Hane J.K."/>
            <person name="Hoede C."/>
            <person name="van de Wouw A.P."/>
            <person name="Couloux A."/>
            <person name="Dominguez V."/>
            <person name="Anthouard V."/>
            <person name="Bally P."/>
            <person name="Bourras S."/>
            <person name="Cozijnsen A.J."/>
            <person name="Ciuffetti L.M."/>
            <person name="Degrave A."/>
            <person name="Dilmaghani A."/>
            <person name="Duret L."/>
            <person name="Fudal I."/>
            <person name="Goodwin S.B."/>
            <person name="Gout L."/>
            <person name="Glaser N."/>
            <person name="Linglin J."/>
            <person name="Kema G.H.J."/>
            <person name="Lapalu N."/>
            <person name="Lawrence C.B."/>
            <person name="May K."/>
            <person name="Meyer M."/>
            <person name="Ollivier B."/>
            <person name="Poulain J."/>
            <person name="Schoch C.L."/>
            <person name="Simon A."/>
            <person name="Spatafora J.W."/>
            <person name="Stachowiak A."/>
            <person name="Turgeon B.G."/>
            <person name="Tyler B.M."/>
            <person name="Vincent D."/>
            <person name="Weissenbach J."/>
            <person name="Amselem J."/>
            <person name="Quesneville H."/>
            <person name="Oliver R.P."/>
            <person name="Wincker P."/>
            <person name="Balesdent M.-H."/>
            <person name="Howlett B.J."/>
        </authorList>
    </citation>
    <scope>NUCLEOTIDE SEQUENCE [LARGE SCALE GENOMIC DNA]</scope>
    <source>
        <strain evidence="3">JN3 / isolate v23.1.3 / race Av1-4-5-6-7-8</strain>
    </source>
</reference>
<dbReference type="EMBL" id="FP929072">
    <property type="protein sequence ID" value="CBX91395.1"/>
    <property type="molecule type" value="Genomic_DNA"/>
</dbReference>
<dbReference type="VEuPathDB" id="FungiDB:LEMA_uP069030.1"/>
<sequence>MIPGRRLIFPLRPPPRPKHNGGRSTHYHAWNNGRPKTVVLNHTVNQWAMSAPSQPPTPLGRSFFKEG</sequence>
<evidence type="ECO:0000313" key="3">
    <source>
        <dbReference type="Proteomes" id="UP000002668"/>
    </source>
</evidence>
<accession>E4ZJW0</accession>
<name>E4ZJW0_LEPMJ</name>
<dbReference type="InParanoid" id="E4ZJW0"/>
<feature type="region of interest" description="Disordered" evidence="1">
    <location>
        <begin position="1"/>
        <end position="32"/>
    </location>
</feature>
<evidence type="ECO:0000313" key="2">
    <source>
        <dbReference type="EMBL" id="CBX91395.1"/>
    </source>
</evidence>
<dbReference type="HOGENOM" id="CLU_2812843_0_0_1"/>